<feature type="chain" id="PRO_5002098762" evidence="1">
    <location>
        <begin position="27"/>
        <end position="163"/>
    </location>
</feature>
<comment type="caution">
    <text evidence="2">The sequence shown here is derived from an EMBL/GenBank/DDBJ whole genome shotgun (WGS) entry which is preliminary data.</text>
</comment>
<dbReference type="AlphaFoldDB" id="A0A0B3RWN5"/>
<dbReference type="Proteomes" id="UP000030960">
    <property type="component" value="Unassembled WGS sequence"/>
</dbReference>
<dbReference type="OrthoDB" id="7864639at2"/>
<sequence>MNRRFFLLGAAALVPACGMMPGQALALAPNSTLIVTRHADRDGEDLNARGRERARALVQAVKDFDIDLIFSPGIKRNLDTAAPLAGARGLAVNRLPQEAPTAGLVQSGAGKTLIWIGNKGNIATIWEDLGLSEPMPIEYGDLHIVRADAQGRVTIERRRYGPD</sequence>
<dbReference type="STRING" id="561184.SAMN05216376_103375"/>
<name>A0A0B3RWN5_9RHOB</name>
<dbReference type="SUPFAM" id="SSF53254">
    <property type="entry name" value="Phosphoglycerate mutase-like"/>
    <property type="match status" value="1"/>
</dbReference>
<organism evidence="2 3">
    <name type="scientific">Mameliella alba</name>
    <dbReference type="NCBI Taxonomy" id="561184"/>
    <lineage>
        <taxon>Bacteria</taxon>
        <taxon>Pseudomonadati</taxon>
        <taxon>Pseudomonadota</taxon>
        <taxon>Alphaproteobacteria</taxon>
        <taxon>Rhodobacterales</taxon>
        <taxon>Roseobacteraceae</taxon>
        <taxon>Mameliella</taxon>
    </lineage>
</organism>
<reference evidence="2 3" key="1">
    <citation type="submission" date="2014-10" db="EMBL/GenBank/DDBJ databases">
        <title>Genome sequence of Ponticoccus sp. strain UMTAT08 isolated from clonal culture of toxic dinoflagellate Alexandrium tamiyavanichii.</title>
        <authorList>
            <person name="Gan H.Y."/>
            <person name="Muhd D.-D."/>
            <person name="Mohd Noor M.E."/>
            <person name="Yeong Y.S."/>
            <person name="Usup G."/>
        </authorList>
    </citation>
    <scope>NUCLEOTIDE SEQUENCE [LARGE SCALE GENOMIC DNA]</scope>
    <source>
        <strain evidence="2 3">UMTAT08</strain>
    </source>
</reference>
<evidence type="ECO:0000313" key="3">
    <source>
        <dbReference type="Proteomes" id="UP000030960"/>
    </source>
</evidence>
<feature type="signal peptide" evidence="1">
    <location>
        <begin position="1"/>
        <end position="26"/>
    </location>
</feature>
<dbReference type="InterPro" id="IPR013078">
    <property type="entry name" value="His_Pase_superF_clade-1"/>
</dbReference>
<evidence type="ECO:0000256" key="1">
    <source>
        <dbReference type="SAM" id="SignalP"/>
    </source>
</evidence>
<keyword evidence="2" id="KW-0436">Ligase</keyword>
<dbReference type="Pfam" id="PF00300">
    <property type="entry name" value="His_Phos_1"/>
    <property type="match status" value="1"/>
</dbReference>
<dbReference type="GO" id="GO:0004812">
    <property type="term" value="F:aminoacyl-tRNA ligase activity"/>
    <property type="evidence" value="ECO:0007669"/>
    <property type="project" value="UniProtKB-KW"/>
</dbReference>
<dbReference type="EMBL" id="JSUQ01000001">
    <property type="protein sequence ID" value="KHQ55335.1"/>
    <property type="molecule type" value="Genomic_DNA"/>
</dbReference>
<dbReference type="RefSeq" id="WP_043136562.1">
    <property type="nucleotide sequence ID" value="NZ_JSUQ01000001.1"/>
</dbReference>
<dbReference type="CDD" id="cd07040">
    <property type="entry name" value="HP"/>
    <property type="match status" value="1"/>
</dbReference>
<protein>
    <submittedName>
        <fullName evidence="2">Isoleucyl-tRNA synthetase</fullName>
    </submittedName>
</protein>
<keyword evidence="3" id="KW-1185">Reference proteome</keyword>
<dbReference type="InterPro" id="IPR029033">
    <property type="entry name" value="His_PPase_superfam"/>
</dbReference>
<accession>A0A0B3RWN5</accession>
<dbReference type="PATRIC" id="fig|1515334.3.peg.373"/>
<evidence type="ECO:0000313" key="2">
    <source>
        <dbReference type="EMBL" id="KHQ55335.1"/>
    </source>
</evidence>
<keyword evidence="2" id="KW-0030">Aminoacyl-tRNA synthetase</keyword>
<keyword evidence="1" id="KW-0732">Signal</keyword>
<proteinExistence type="predicted"/>
<dbReference type="Gene3D" id="3.40.50.1240">
    <property type="entry name" value="Phosphoglycerate mutase-like"/>
    <property type="match status" value="1"/>
</dbReference>
<gene>
    <name evidence="2" type="ORF">OA50_00371</name>
</gene>